<dbReference type="InterPro" id="IPR011856">
    <property type="entry name" value="tRNA_endonuc-like_dom_sf"/>
</dbReference>
<dbReference type="EMBL" id="AP014809">
    <property type="protein sequence ID" value="BAU88716.1"/>
    <property type="molecule type" value="Genomic_DNA"/>
</dbReference>
<evidence type="ECO:0000313" key="2">
    <source>
        <dbReference type="EMBL" id="BAU88716.1"/>
    </source>
</evidence>
<proteinExistence type="predicted"/>
<reference evidence="2 3" key="1">
    <citation type="journal article" date="2016" name="Genome Announc.">
        <title>Complete Genome Sequence of Methylobacterium populi P-1M, Isolated from Pink-Pigmented Household Biofilm.</title>
        <authorList>
            <person name="Morohoshi T."/>
            <person name="Ikeda T."/>
        </authorList>
    </citation>
    <scope>NUCLEOTIDE SEQUENCE [LARGE SCALE GENOMIC DNA]</scope>
    <source>
        <strain evidence="2 3">P-1M</strain>
    </source>
</reference>
<organism evidence="2 3">
    <name type="scientific">Methylorubrum populi</name>
    <dbReference type="NCBI Taxonomy" id="223967"/>
    <lineage>
        <taxon>Bacteria</taxon>
        <taxon>Pseudomonadati</taxon>
        <taxon>Pseudomonadota</taxon>
        <taxon>Alphaproteobacteria</taxon>
        <taxon>Hyphomicrobiales</taxon>
        <taxon>Methylobacteriaceae</taxon>
        <taxon>Methylorubrum</taxon>
    </lineage>
</organism>
<dbReference type="OrthoDB" id="506280at2"/>
<feature type="region of interest" description="Disordered" evidence="1">
    <location>
        <begin position="1"/>
        <end position="22"/>
    </location>
</feature>
<dbReference type="AlphaFoldDB" id="A0A169QD33"/>
<gene>
    <name evidence="2" type="ORF">MPPM_0111</name>
</gene>
<dbReference type="Gene3D" id="3.40.1350.10">
    <property type="match status" value="1"/>
</dbReference>
<sequence length="413" mass="45539">MSRQHSAPILISPNSKTGVPLTPLSQQASAEAVSEAEIQALVHAHPCCLPISEIDAIFASPVAICRELQTPAGPIDNLLITPTGLPILVECKLWRNPQGRREVVGQILDYAKELSRWSSSDLQREVSRCLKWKLLQDPVLSLVREAGHEVNEIEFNDNLTINLRRGRFLLLIVGDGIREGVEAIAEYLQAHAGLHFSLGLVELPIFTMPDGGRLVTPRVLVRTTNIIRNIVAVPEGFALGEQGDLDNAASKADLDPERAVLGDARFEFWKAFLDQLKLDDPEQPRPNPARQGYISVSMPAPNGSSWLTVYRDMLKNEVGVFLSSTRGTVGERASQAIVEEWDSVREELGGSARLSTDPYGRQRIGDSASFGALDDSAIRQQAFVWLAERVNRFINILRPRVRSFVADETASQA</sequence>
<evidence type="ECO:0000313" key="3">
    <source>
        <dbReference type="Proteomes" id="UP000218288"/>
    </source>
</evidence>
<protein>
    <recommendedName>
        <fullName evidence="4">DUF4268 domain-containing protein</fullName>
    </recommendedName>
</protein>
<dbReference type="Proteomes" id="UP000218288">
    <property type="component" value="Chromosome"/>
</dbReference>
<evidence type="ECO:0008006" key="4">
    <source>
        <dbReference type="Google" id="ProtNLM"/>
    </source>
</evidence>
<accession>A0A169QD33</accession>
<evidence type="ECO:0000256" key="1">
    <source>
        <dbReference type="SAM" id="MobiDB-lite"/>
    </source>
</evidence>
<dbReference type="GO" id="GO:0003676">
    <property type="term" value="F:nucleic acid binding"/>
    <property type="evidence" value="ECO:0007669"/>
    <property type="project" value="InterPro"/>
</dbReference>
<name>A0A169QD33_9HYPH</name>